<dbReference type="Proteomes" id="UP001185135">
    <property type="component" value="Segment"/>
</dbReference>
<dbReference type="EMBL" id="ON887157">
    <property type="protein sequence ID" value="WBR14827.1"/>
    <property type="molecule type" value="Genomic_DNA"/>
</dbReference>
<reference evidence="1" key="1">
    <citation type="submission" date="2022-06" db="EMBL/GenBank/DDBJ databases">
        <authorList>
            <person name="Legendre M."/>
            <person name="Claverie J.-M."/>
            <person name="Alempic J.-M."/>
            <person name="Abergel C."/>
        </authorList>
    </citation>
    <scope>NUCLEOTIDE SEQUENCE</scope>
    <source>
        <strain evidence="1">Kuranda</strain>
    </source>
</reference>
<evidence type="ECO:0000313" key="1">
    <source>
        <dbReference type="EMBL" id="WBR14827.1"/>
    </source>
</evidence>
<sequence length="253" mass="26892">MEDCQEAHAHGARARLHGEITCALARDHPSRLARLLLAKGAVDARGDMIDLAAVMASLASSSAPCVVGIVAPTSHTSLTGAAAPFAHRAGVCRSAGSAALPDRALGLIELAVYYGARRCLLFLLKARTASGAHIDPNQCEALLTAFLETRAWRHAVVCWGPCVLLRNRRHHNMVRPMVVAVGPCGGVRMRFFDPMPIVRAFRLATSGATTDDKHVRDRLAAAADTAARLAASVCPRAKDEQTGVRHCADLPSQ</sequence>
<proteinExistence type="predicted"/>
<evidence type="ECO:0000313" key="2">
    <source>
        <dbReference type="Proteomes" id="UP001185135"/>
    </source>
</evidence>
<gene>
    <name evidence="1" type="ORF">pkur_cds_653</name>
</gene>
<name>A0AA95EDI8_9VIRU</name>
<protein>
    <submittedName>
        <fullName evidence="1">Uncharacterized protein</fullName>
    </submittedName>
</protein>
<organism evidence="1 2">
    <name type="scientific">Pandoravirus kuranda</name>
    <dbReference type="NCBI Taxonomy" id="3019033"/>
    <lineage>
        <taxon>Viruses</taxon>
        <taxon>Pandoravirus</taxon>
    </lineage>
</organism>
<accession>A0AA95EDI8</accession>